<keyword evidence="1" id="KW-0472">Membrane</keyword>
<feature type="transmembrane region" description="Helical" evidence="1">
    <location>
        <begin position="91"/>
        <end position="110"/>
    </location>
</feature>
<dbReference type="AlphaFoldDB" id="A0A9W6JDJ5"/>
<evidence type="ECO:0000313" key="2">
    <source>
        <dbReference type="EMBL" id="GLK73759.1"/>
    </source>
</evidence>
<evidence type="ECO:0000313" key="3">
    <source>
        <dbReference type="Proteomes" id="UP001143370"/>
    </source>
</evidence>
<evidence type="ECO:0000256" key="1">
    <source>
        <dbReference type="SAM" id="Phobius"/>
    </source>
</evidence>
<feature type="transmembrane region" description="Helical" evidence="1">
    <location>
        <begin position="122"/>
        <end position="141"/>
    </location>
</feature>
<reference evidence="2" key="1">
    <citation type="journal article" date="2014" name="Int. J. Syst. Evol. Microbiol.">
        <title>Complete genome sequence of Corynebacterium casei LMG S-19264T (=DSM 44701T), isolated from a smear-ripened cheese.</title>
        <authorList>
            <consortium name="US DOE Joint Genome Institute (JGI-PGF)"/>
            <person name="Walter F."/>
            <person name="Albersmeier A."/>
            <person name="Kalinowski J."/>
            <person name="Ruckert C."/>
        </authorList>
    </citation>
    <scope>NUCLEOTIDE SEQUENCE</scope>
    <source>
        <strain evidence="2">VKM B-2484</strain>
    </source>
</reference>
<keyword evidence="3" id="KW-1185">Reference proteome</keyword>
<dbReference type="Proteomes" id="UP001143370">
    <property type="component" value="Unassembled WGS sequence"/>
</dbReference>
<organism evidence="2 3">
    <name type="scientific">Ancylobacter dichloromethanicus</name>
    <dbReference type="NCBI Taxonomy" id="518825"/>
    <lineage>
        <taxon>Bacteria</taxon>
        <taxon>Pseudomonadati</taxon>
        <taxon>Pseudomonadota</taxon>
        <taxon>Alphaproteobacteria</taxon>
        <taxon>Hyphomicrobiales</taxon>
        <taxon>Xanthobacteraceae</taxon>
        <taxon>Ancylobacter</taxon>
    </lineage>
</organism>
<keyword evidence="1" id="KW-0812">Transmembrane</keyword>
<accession>A0A9W6JDJ5</accession>
<comment type="caution">
    <text evidence="2">The sequence shown here is derived from an EMBL/GenBank/DDBJ whole genome shotgun (WGS) entry which is preliminary data.</text>
</comment>
<reference evidence="2" key="2">
    <citation type="submission" date="2023-01" db="EMBL/GenBank/DDBJ databases">
        <authorList>
            <person name="Sun Q."/>
            <person name="Evtushenko L."/>
        </authorList>
    </citation>
    <scope>NUCLEOTIDE SEQUENCE</scope>
    <source>
        <strain evidence="2">VKM B-2484</strain>
    </source>
</reference>
<keyword evidence="1" id="KW-1133">Transmembrane helix</keyword>
<proteinExistence type="predicted"/>
<protein>
    <submittedName>
        <fullName evidence="2">Uncharacterized protein</fullName>
    </submittedName>
</protein>
<feature type="transmembrane region" description="Helical" evidence="1">
    <location>
        <begin position="58"/>
        <end position="79"/>
    </location>
</feature>
<sequence length="185" mass="19931">MTVPVWRSIKGNTEMELSDNRRDWLMAPTVEGRELGDGGIVSTTIQPPGLGPAKRGKVMEFVVVVLGLLIGRGWTWTFASGLSSLAGVAPPALTLILYVVIAVVTGIAISELERRAAFPSEIVHGAAVGFIAGFISHPWFVPQAARIYRRRQVKLAIAYLLLLPALTWSALLGGYLSCRPVLSLP</sequence>
<gene>
    <name evidence="2" type="ORF">GCM10017643_38770</name>
</gene>
<name>A0A9W6JDJ5_9HYPH</name>
<dbReference type="EMBL" id="BSFJ01000033">
    <property type="protein sequence ID" value="GLK73759.1"/>
    <property type="molecule type" value="Genomic_DNA"/>
</dbReference>
<feature type="transmembrane region" description="Helical" evidence="1">
    <location>
        <begin position="153"/>
        <end position="176"/>
    </location>
</feature>